<name>A0A095YAQ7_9FIRM</name>
<comment type="caution">
    <text evidence="1">The sequence shown here is derived from an EMBL/GenBank/DDBJ whole genome shotgun (WGS) entry which is preliminary data.</text>
</comment>
<dbReference type="EMBL" id="JRMW01000037">
    <property type="protein sequence ID" value="KGF03672.1"/>
    <property type="molecule type" value="Genomic_DNA"/>
</dbReference>
<dbReference type="Proteomes" id="UP000029579">
    <property type="component" value="Unassembled WGS sequence"/>
</dbReference>
<reference evidence="1 2" key="1">
    <citation type="submission" date="2014-07" db="EMBL/GenBank/DDBJ databases">
        <authorList>
            <person name="McCorrison J."/>
            <person name="Sanka R."/>
            <person name="Torralba M."/>
            <person name="Gillis M."/>
            <person name="Haft D.H."/>
            <person name="Methe B."/>
            <person name="Sutton G."/>
            <person name="Nelson K.E."/>
        </authorList>
    </citation>
    <scope>NUCLEOTIDE SEQUENCE [LARGE SCALE GENOMIC DNA]</scope>
    <source>
        <strain evidence="1 2">S7-1-13</strain>
    </source>
</reference>
<evidence type="ECO:0000313" key="1">
    <source>
        <dbReference type="EMBL" id="KGF03672.1"/>
    </source>
</evidence>
<organism evidence="1 2">
    <name type="scientific">Anaerococcus lactolyticus S7-1-13</name>
    <dbReference type="NCBI Taxonomy" id="1284686"/>
    <lineage>
        <taxon>Bacteria</taxon>
        <taxon>Bacillati</taxon>
        <taxon>Bacillota</taxon>
        <taxon>Tissierellia</taxon>
        <taxon>Tissierellales</taxon>
        <taxon>Peptoniphilaceae</taxon>
        <taxon>Anaerococcus</taxon>
    </lineage>
</organism>
<dbReference type="AlphaFoldDB" id="A0A095YAQ7"/>
<protein>
    <submittedName>
        <fullName evidence="1">Uncharacterized protein</fullName>
    </submittedName>
</protein>
<accession>A0A095YAQ7</accession>
<gene>
    <name evidence="1" type="ORF">HMPREF1630_06375</name>
</gene>
<proteinExistence type="predicted"/>
<sequence length="86" mass="10110">MGRQKRQEDGLTPVFFLLYNIYLSCHSDKNSEGVNEESYKYKIRLYLIKNSKSQQKQYNKTTIKRRGETSSVILQQPTFCKVLKLG</sequence>
<evidence type="ECO:0000313" key="2">
    <source>
        <dbReference type="Proteomes" id="UP000029579"/>
    </source>
</evidence>